<sequence>MHNLPFEIILIRKMLEIQKSAFSSNNLCINDEAAALGREYAAANLRQDMRAPAAFIDAYKSYSGSKIAIHDYFEKKRFGLRLNAIKRGYLVDSAVTSQVLRTITGDYCLVSLKPFSFAGQHPTNASVDRLINEGTYAVANLAMFTQRVNRAKGTLTFEEIINIAQAGESVGGLDAQEWLRLASLMYGAWDAYNGANDPYLIPLATYPGKLMFTSESQLVQLLLLRACLEDNWPDGLSIWCEVSHDAGESPEQFVEFMGRLRQEVQAAEYPPTAWLAPGIFEAFAAWYVPSRLAINRMLAKYHSKYQKGVSVPGLIERWSKPSSQQI</sequence>
<evidence type="ECO:0000313" key="1">
    <source>
        <dbReference type="EMBL" id="MFC7286468.1"/>
    </source>
</evidence>
<dbReference type="Proteomes" id="UP001596542">
    <property type="component" value="Unassembled WGS sequence"/>
</dbReference>
<protein>
    <submittedName>
        <fullName evidence="1">Uncharacterized protein</fullName>
    </submittedName>
</protein>
<keyword evidence="2" id="KW-1185">Reference proteome</keyword>
<accession>A0ABW2I671</accession>
<gene>
    <name evidence="1" type="ORF">ACFQPC_00310</name>
</gene>
<dbReference type="EMBL" id="JBHTBU010000001">
    <property type="protein sequence ID" value="MFC7286468.1"/>
    <property type="molecule type" value="Genomic_DNA"/>
</dbReference>
<evidence type="ECO:0000313" key="2">
    <source>
        <dbReference type="Proteomes" id="UP001596542"/>
    </source>
</evidence>
<proteinExistence type="predicted"/>
<name>A0ABW2I671_9BURK</name>
<comment type="caution">
    <text evidence="1">The sequence shown here is derived from an EMBL/GenBank/DDBJ whole genome shotgun (WGS) entry which is preliminary data.</text>
</comment>
<dbReference type="RefSeq" id="WP_382269682.1">
    <property type="nucleotide sequence ID" value="NZ_JBHTBU010000001.1"/>
</dbReference>
<organism evidence="1 2">
    <name type="scientific">Herminiimonas glaciei</name>
    <dbReference type="NCBI Taxonomy" id="523788"/>
    <lineage>
        <taxon>Bacteria</taxon>
        <taxon>Pseudomonadati</taxon>
        <taxon>Pseudomonadota</taxon>
        <taxon>Betaproteobacteria</taxon>
        <taxon>Burkholderiales</taxon>
        <taxon>Oxalobacteraceae</taxon>
        <taxon>Herminiimonas</taxon>
    </lineage>
</organism>
<reference evidence="2" key="1">
    <citation type="journal article" date="2019" name="Int. J. Syst. Evol. Microbiol.">
        <title>The Global Catalogue of Microorganisms (GCM) 10K type strain sequencing project: providing services to taxonomists for standard genome sequencing and annotation.</title>
        <authorList>
            <consortium name="The Broad Institute Genomics Platform"/>
            <consortium name="The Broad Institute Genome Sequencing Center for Infectious Disease"/>
            <person name="Wu L."/>
            <person name="Ma J."/>
        </authorList>
    </citation>
    <scope>NUCLEOTIDE SEQUENCE [LARGE SCALE GENOMIC DNA]</scope>
    <source>
        <strain evidence="2">KACC 12508</strain>
    </source>
</reference>